<comment type="caution">
    <text evidence="1">The sequence shown here is derived from an EMBL/GenBank/DDBJ whole genome shotgun (WGS) entry which is preliminary data.</text>
</comment>
<evidence type="ECO:0000313" key="1">
    <source>
        <dbReference type="EMBL" id="ODA90221.1"/>
    </source>
</evidence>
<dbReference type="Proteomes" id="UP000094426">
    <property type="component" value="Unassembled WGS sequence"/>
</dbReference>
<protein>
    <submittedName>
        <fullName evidence="1">Uncharacterized protein</fullName>
    </submittedName>
</protein>
<dbReference type="OrthoDB" id="9983318at2"/>
<dbReference type="AlphaFoldDB" id="A0A1E2SKH3"/>
<sequence length="63" mass="7015">MATVDITPSPRRKPLKINYGDDQFVLSTRIPLELINAQDSVPRPKVMAGSQKDSYQQQVGIVC</sequence>
<accession>A0A1E2SKH3</accession>
<dbReference type="EMBL" id="LNZG01000016">
    <property type="protein sequence ID" value="ODA90221.1"/>
    <property type="molecule type" value="Genomic_DNA"/>
</dbReference>
<dbReference type="RefSeq" id="WP_041767028.1">
    <property type="nucleotide sequence ID" value="NZ_LNZG01000016.1"/>
</dbReference>
<name>A0A1E2SKH3_LEIXY</name>
<evidence type="ECO:0000313" key="2">
    <source>
        <dbReference type="Proteomes" id="UP000094426"/>
    </source>
</evidence>
<gene>
    <name evidence="1" type="ORF">ATY41_10695</name>
</gene>
<reference evidence="1 2" key="1">
    <citation type="submission" date="2015-11" db="EMBL/GenBank/DDBJ databases">
        <authorList>
            <person name="Zhang Y."/>
            <person name="Guo Z."/>
        </authorList>
    </citation>
    <scope>NUCLEOTIDE SEQUENCE [LARGE SCALE GENOMIC DNA]</scope>
    <source>
        <strain evidence="2">gdw1</strain>
    </source>
</reference>
<organism evidence="1 2">
    <name type="scientific">Leifsonia xyli subsp. xyli</name>
    <dbReference type="NCBI Taxonomy" id="59736"/>
    <lineage>
        <taxon>Bacteria</taxon>
        <taxon>Bacillati</taxon>
        <taxon>Actinomycetota</taxon>
        <taxon>Actinomycetes</taxon>
        <taxon>Micrococcales</taxon>
        <taxon>Microbacteriaceae</taxon>
        <taxon>Leifsonia</taxon>
    </lineage>
</organism>
<proteinExistence type="predicted"/>